<dbReference type="HAMAP" id="MF_00036_B">
    <property type="entry name" value="Ala_tRNA_synth_B"/>
    <property type="match status" value="1"/>
</dbReference>
<comment type="function">
    <text evidence="11 13">Catalyzes the attachment of alanine to tRNA(Ala) in a two-step reaction: alanine is first activated by ATP to form Ala-AMP and then transferred to the acceptor end of tRNA(Ala). Also edits incorrectly charged Ser-tRNA(Ala) and Gly-tRNA(Ala) via its editing domain.</text>
</comment>
<evidence type="ECO:0000256" key="8">
    <source>
        <dbReference type="ARBA" id="ARBA00022884"/>
    </source>
</evidence>
<keyword evidence="4 13" id="KW-0479">Metal-binding</keyword>
<sequence>MDTAEIRRRFVSHFEGQGHRAVPSASLLLDDPNLLFVNAGMVPFKPYFLGQEAPPYPRAVSVQKCVRTPDIEDVGKTTRHGTFFEMCGNFSFGDYFKEGAIELAWDLVTKPVADGGWGLEESRLWPSILQGDDEALRLWMKVTGLPAERIVKLGPKENYWSMGVPGPGGPCSEILYDRGPEYGPDGDFATTTRTSMPTEIEDRYLEIWNLVFMQEELSAVRSKEDFDIVGPLPKKNIDTGMGLERVAFLMQGVENMYEIDVMYPVIERAEQLSGRRYGAAHEDDVRLRVVADHVRSSMMLIGDGVTPGNDGRGYVLRRLLRRAVRSMRLLGYEDPALPELLPVSRDRMAETYTELHRDWERISTVAYAEEEAFRATLRAGTQIFDLATTAVKRGGGGQLSGDKAFALHDTYGFPIDLTLEMAAEQGLSVDEAGFRRLMTEQRDRAKADARAKKGQHVDARAYREVADALGRPVEFTGYQEVVSEGRVRGIVSEGGSVGSAREGDEVELVLDRTPFYAEGGGQLADQGVIELANGARVEVTDVQSPITGVIVHRARVLAGEVGLGDEAQLLVDTERRRSISRSHTATHMVHKAFREALGDTATQAGSENSPGRFRFDFSASGAVPGSVMADVEARVNDLVLADLEVEAELMTQAEAVASGAMALFGEKYGDEVRVISVGDWARELCGGTHAGRSGQLGVIKLLGESSIGSGVRRVEALVGGDAYRFLAREHVLVAQLSEALKVRPEQLPERVNDIVERLRAAEKEIEKVRVGQLLAAGSSLAEGARDVAGVSLVAHRADGAGAGDVRTLALDVRSRLPVGRPGAVVIIGAASGKVAAVAAVNDEGRARGVSANALIRAVGPLLGGKGGGKDDVAQGGGSDSSRIDEALALVETEVARAAGQA</sequence>
<dbReference type="InterPro" id="IPR002318">
    <property type="entry name" value="Ala-tRNA-lgiase_IIc"/>
</dbReference>
<reference evidence="15" key="1">
    <citation type="submission" date="2020-09" db="EMBL/GenBank/DDBJ databases">
        <title>Nocardioides sp. strain MJB4 16S ribosomal RNA gene Genome sequencing and assembly.</title>
        <authorList>
            <person name="Kim I."/>
        </authorList>
    </citation>
    <scope>NUCLEOTIDE SEQUENCE</scope>
    <source>
        <strain evidence="15">MJB4</strain>
    </source>
</reference>
<dbReference type="InterPro" id="IPR018163">
    <property type="entry name" value="Thr/Ala-tRNA-synth_IIc_edit"/>
</dbReference>
<evidence type="ECO:0000256" key="11">
    <source>
        <dbReference type="ARBA" id="ARBA00024779"/>
    </source>
</evidence>
<keyword evidence="10 13" id="KW-0030">Aminoacyl-tRNA synthetase</keyword>
<gene>
    <name evidence="13 15" type="primary">alaS</name>
    <name evidence="15" type="ORF">IE331_08985</name>
</gene>
<comment type="catalytic activity">
    <reaction evidence="12 13">
        <text>tRNA(Ala) + L-alanine + ATP = L-alanyl-tRNA(Ala) + AMP + diphosphate</text>
        <dbReference type="Rhea" id="RHEA:12540"/>
        <dbReference type="Rhea" id="RHEA-COMP:9657"/>
        <dbReference type="Rhea" id="RHEA-COMP:9923"/>
        <dbReference type="ChEBI" id="CHEBI:30616"/>
        <dbReference type="ChEBI" id="CHEBI:33019"/>
        <dbReference type="ChEBI" id="CHEBI:57972"/>
        <dbReference type="ChEBI" id="CHEBI:78442"/>
        <dbReference type="ChEBI" id="CHEBI:78497"/>
        <dbReference type="ChEBI" id="CHEBI:456215"/>
        <dbReference type="EC" id="6.1.1.7"/>
    </reaction>
</comment>
<dbReference type="InterPro" id="IPR003156">
    <property type="entry name" value="DHHA1_dom"/>
</dbReference>
<evidence type="ECO:0000256" key="7">
    <source>
        <dbReference type="ARBA" id="ARBA00022840"/>
    </source>
</evidence>
<dbReference type="CDD" id="cd00673">
    <property type="entry name" value="AlaRS_core"/>
    <property type="match status" value="1"/>
</dbReference>
<dbReference type="GO" id="GO:0000049">
    <property type="term" value="F:tRNA binding"/>
    <property type="evidence" value="ECO:0007669"/>
    <property type="project" value="UniProtKB-KW"/>
</dbReference>
<dbReference type="PANTHER" id="PTHR11777">
    <property type="entry name" value="ALANYL-TRNA SYNTHETASE"/>
    <property type="match status" value="1"/>
</dbReference>
<feature type="binding site" evidence="13">
    <location>
        <position position="685"/>
    </location>
    <ligand>
        <name>Zn(2+)</name>
        <dbReference type="ChEBI" id="CHEBI:29105"/>
    </ligand>
</feature>
<dbReference type="GO" id="GO:0005524">
    <property type="term" value="F:ATP binding"/>
    <property type="evidence" value="ECO:0007669"/>
    <property type="project" value="UniProtKB-UniRule"/>
</dbReference>
<dbReference type="PRINTS" id="PR00980">
    <property type="entry name" value="TRNASYNTHALA"/>
</dbReference>
<evidence type="ECO:0000313" key="16">
    <source>
        <dbReference type="Proteomes" id="UP000616839"/>
    </source>
</evidence>
<dbReference type="AlphaFoldDB" id="A0A927Q1U4"/>
<dbReference type="GO" id="GO:0004813">
    <property type="term" value="F:alanine-tRNA ligase activity"/>
    <property type="evidence" value="ECO:0007669"/>
    <property type="project" value="UniProtKB-UniRule"/>
</dbReference>
<dbReference type="RefSeq" id="WP_192142673.1">
    <property type="nucleotide sequence ID" value="NZ_JACYXZ010000002.1"/>
</dbReference>
<dbReference type="Gene3D" id="6.10.250.550">
    <property type="match status" value="1"/>
</dbReference>
<dbReference type="SUPFAM" id="SSF55186">
    <property type="entry name" value="ThrRS/AlaRS common domain"/>
    <property type="match status" value="1"/>
</dbReference>
<evidence type="ECO:0000313" key="15">
    <source>
        <dbReference type="EMBL" id="MBD8869759.1"/>
    </source>
</evidence>
<dbReference type="Pfam" id="PF07973">
    <property type="entry name" value="tRNA_SAD"/>
    <property type="match status" value="1"/>
</dbReference>
<dbReference type="SUPFAM" id="SSF101353">
    <property type="entry name" value="Putative anticodon-binding domain of alanyl-tRNA synthetase (AlaRS)"/>
    <property type="match status" value="1"/>
</dbReference>
<evidence type="ECO:0000256" key="2">
    <source>
        <dbReference type="ARBA" id="ARBA00022555"/>
    </source>
</evidence>
<evidence type="ECO:0000256" key="1">
    <source>
        <dbReference type="ARBA" id="ARBA00008226"/>
    </source>
</evidence>
<keyword evidence="6 13" id="KW-0862">Zinc</keyword>
<feature type="domain" description="Alanyl-transfer RNA synthetases family profile" evidence="14">
    <location>
        <begin position="1"/>
        <end position="728"/>
    </location>
</feature>
<comment type="caution">
    <text evidence="15">The sequence shown here is derived from an EMBL/GenBank/DDBJ whole genome shotgun (WGS) entry which is preliminary data.</text>
</comment>
<keyword evidence="2 13" id="KW-0820">tRNA-binding</keyword>
<dbReference type="SUPFAM" id="SSF50447">
    <property type="entry name" value="Translation proteins"/>
    <property type="match status" value="1"/>
</dbReference>
<comment type="subcellular location">
    <subcellularLocation>
        <location evidence="13">Cytoplasm</location>
    </subcellularLocation>
</comment>
<evidence type="ECO:0000256" key="12">
    <source>
        <dbReference type="ARBA" id="ARBA00048300"/>
    </source>
</evidence>
<dbReference type="FunFam" id="3.30.54.20:FF:000001">
    <property type="entry name" value="Alanine--tRNA ligase"/>
    <property type="match status" value="1"/>
</dbReference>
<evidence type="ECO:0000256" key="4">
    <source>
        <dbReference type="ARBA" id="ARBA00022723"/>
    </source>
</evidence>
<dbReference type="InterPro" id="IPR045864">
    <property type="entry name" value="aa-tRNA-synth_II/BPL/LPL"/>
</dbReference>
<protein>
    <recommendedName>
        <fullName evidence="13">Alanine--tRNA ligase</fullName>
        <ecNumber evidence="13">6.1.1.7</ecNumber>
    </recommendedName>
    <alternativeName>
        <fullName evidence="13">Alanyl-tRNA synthetase</fullName>
        <shortName evidence="13">AlaRS</shortName>
    </alternativeName>
</protein>
<dbReference type="NCBIfam" id="TIGR00344">
    <property type="entry name" value="alaS"/>
    <property type="match status" value="1"/>
</dbReference>
<feature type="binding site" evidence="13">
    <location>
        <position position="583"/>
    </location>
    <ligand>
        <name>Zn(2+)</name>
        <dbReference type="ChEBI" id="CHEBI:29105"/>
    </ligand>
</feature>
<dbReference type="EC" id="6.1.1.7" evidence="13"/>
<comment type="domain">
    <text evidence="13">Consists of three domains; the N-terminal catalytic domain, the editing domain and the C-terminal C-Ala domain. The editing domain removes incorrectly charged amino acids, while the C-Ala domain, along with tRNA(Ala), serves as a bridge to cooperatively bring together the editing and aminoacylation centers thus stimulating deacylation of misacylated tRNAs.</text>
</comment>
<dbReference type="InterPro" id="IPR018164">
    <property type="entry name" value="Ala-tRNA-synth_IIc_N"/>
</dbReference>
<feature type="binding site" evidence="13">
    <location>
        <position position="689"/>
    </location>
    <ligand>
        <name>Zn(2+)</name>
        <dbReference type="ChEBI" id="CHEBI:29105"/>
    </ligand>
</feature>
<dbReference type="SMART" id="SM00863">
    <property type="entry name" value="tRNA_SAD"/>
    <property type="match status" value="1"/>
</dbReference>
<dbReference type="Gene3D" id="2.40.30.130">
    <property type="match status" value="1"/>
</dbReference>
<keyword evidence="13" id="KW-0963">Cytoplasm</keyword>
<dbReference type="Gene3D" id="3.30.54.20">
    <property type="match status" value="1"/>
</dbReference>
<comment type="similarity">
    <text evidence="1 13">Belongs to the class-II aminoacyl-tRNA synthetase family.</text>
</comment>
<keyword evidence="16" id="KW-1185">Reference proteome</keyword>
<dbReference type="FunFam" id="3.30.980.10:FF:000004">
    <property type="entry name" value="Alanine--tRNA ligase, cytoplasmic"/>
    <property type="match status" value="1"/>
</dbReference>
<dbReference type="Gene3D" id="3.30.980.10">
    <property type="entry name" value="Threonyl-trna Synthetase, Chain A, domain 2"/>
    <property type="match status" value="1"/>
</dbReference>
<accession>A0A927Q1U4</accession>
<dbReference type="Proteomes" id="UP000616839">
    <property type="component" value="Unassembled WGS sequence"/>
</dbReference>
<keyword evidence="3 13" id="KW-0436">Ligase</keyword>
<comment type="cofactor">
    <cofactor evidence="13">
        <name>Zn(2+)</name>
        <dbReference type="ChEBI" id="CHEBI:29105"/>
    </cofactor>
    <text evidence="13">Binds 1 zinc ion per subunit.</text>
</comment>
<dbReference type="InterPro" id="IPR023033">
    <property type="entry name" value="Ala_tRNA_ligase_euk/bac"/>
</dbReference>
<dbReference type="Gene3D" id="3.30.930.10">
    <property type="entry name" value="Bira Bifunctional Protein, Domain 2"/>
    <property type="match status" value="1"/>
</dbReference>
<feature type="binding site" evidence="13">
    <location>
        <position position="587"/>
    </location>
    <ligand>
        <name>Zn(2+)</name>
        <dbReference type="ChEBI" id="CHEBI:29105"/>
    </ligand>
</feature>
<dbReference type="EMBL" id="JACYXZ010000002">
    <property type="protein sequence ID" value="MBD8869759.1"/>
    <property type="molecule type" value="Genomic_DNA"/>
</dbReference>
<dbReference type="InterPro" id="IPR012947">
    <property type="entry name" value="tRNA_SAD"/>
</dbReference>
<keyword evidence="9 13" id="KW-0648">Protein biosynthesis</keyword>
<name>A0A927Q1U4_9ACTN</name>
<keyword evidence="5 13" id="KW-0547">Nucleotide-binding</keyword>
<dbReference type="SUPFAM" id="SSF55681">
    <property type="entry name" value="Class II aaRS and biotin synthetases"/>
    <property type="match status" value="1"/>
</dbReference>
<dbReference type="Pfam" id="PF02272">
    <property type="entry name" value="DHHA1"/>
    <property type="match status" value="1"/>
</dbReference>
<organism evidence="15 16">
    <name type="scientific">Nocardioides donggukensis</name>
    <dbReference type="NCBI Taxonomy" id="2774019"/>
    <lineage>
        <taxon>Bacteria</taxon>
        <taxon>Bacillati</taxon>
        <taxon>Actinomycetota</taxon>
        <taxon>Actinomycetes</taxon>
        <taxon>Propionibacteriales</taxon>
        <taxon>Nocardioidaceae</taxon>
        <taxon>Nocardioides</taxon>
    </lineage>
</organism>
<evidence type="ECO:0000256" key="5">
    <source>
        <dbReference type="ARBA" id="ARBA00022741"/>
    </source>
</evidence>
<evidence type="ECO:0000259" key="14">
    <source>
        <dbReference type="PROSITE" id="PS50860"/>
    </source>
</evidence>
<dbReference type="GO" id="GO:0006419">
    <property type="term" value="P:alanyl-tRNA aminoacylation"/>
    <property type="evidence" value="ECO:0007669"/>
    <property type="project" value="UniProtKB-UniRule"/>
</dbReference>
<dbReference type="InterPro" id="IPR050058">
    <property type="entry name" value="Ala-tRNA_ligase"/>
</dbReference>
<dbReference type="PANTHER" id="PTHR11777:SF9">
    <property type="entry name" value="ALANINE--TRNA LIGASE, CYTOPLASMIC"/>
    <property type="match status" value="1"/>
</dbReference>
<dbReference type="InterPro" id="IPR018162">
    <property type="entry name" value="Ala-tRNA-ligase_IIc_anticod-bd"/>
</dbReference>
<dbReference type="FunFam" id="3.10.310.40:FF:000001">
    <property type="entry name" value="Alanine--tRNA ligase"/>
    <property type="match status" value="1"/>
</dbReference>
<dbReference type="GO" id="GO:0002161">
    <property type="term" value="F:aminoacyl-tRNA deacylase activity"/>
    <property type="evidence" value="ECO:0007669"/>
    <property type="project" value="TreeGrafter"/>
</dbReference>
<evidence type="ECO:0000256" key="13">
    <source>
        <dbReference type="HAMAP-Rule" id="MF_00036"/>
    </source>
</evidence>
<keyword evidence="7 13" id="KW-0067">ATP-binding</keyword>
<dbReference type="Gene3D" id="3.10.310.40">
    <property type="match status" value="1"/>
</dbReference>
<dbReference type="Pfam" id="PF01411">
    <property type="entry name" value="tRNA-synt_2c"/>
    <property type="match status" value="1"/>
</dbReference>
<dbReference type="GO" id="GO:0008270">
    <property type="term" value="F:zinc ion binding"/>
    <property type="evidence" value="ECO:0007669"/>
    <property type="project" value="UniProtKB-UniRule"/>
</dbReference>
<evidence type="ECO:0000256" key="10">
    <source>
        <dbReference type="ARBA" id="ARBA00023146"/>
    </source>
</evidence>
<proteinExistence type="inferred from homology"/>
<evidence type="ECO:0000256" key="3">
    <source>
        <dbReference type="ARBA" id="ARBA00022598"/>
    </source>
</evidence>
<dbReference type="PROSITE" id="PS50860">
    <property type="entry name" value="AA_TRNA_LIGASE_II_ALA"/>
    <property type="match status" value="1"/>
</dbReference>
<keyword evidence="8 13" id="KW-0694">RNA-binding</keyword>
<evidence type="ECO:0000256" key="6">
    <source>
        <dbReference type="ARBA" id="ARBA00022833"/>
    </source>
</evidence>
<evidence type="ECO:0000256" key="9">
    <source>
        <dbReference type="ARBA" id="ARBA00022917"/>
    </source>
</evidence>
<dbReference type="InterPro" id="IPR009000">
    <property type="entry name" value="Transl_B-barrel_sf"/>
</dbReference>
<dbReference type="InterPro" id="IPR018165">
    <property type="entry name" value="Ala-tRNA-synth_IIc_core"/>
</dbReference>
<dbReference type="GO" id="GO:0005829">
    <property type="term" value="C:cytosol"/>
    <property type="evidence" value="ECO:0007669"/>
    <property type="project" value="TreeGrafter"/>
</dbReference>